<dbReference type="GO" id="GO:0003723">
    <property type="term" value="F:RNA binding"/>
    <property type="evidence" value="ECO:0007669"/>
    <property type="project" value="TreeGrafter"/>
</dbReference>
<dbReference type="InterPro" id="IPR007502">
    <property type="entry name" value="Helicase-assoc_dom"/>
</dbReference>
<dbReference type="GO" id="GO:0016787">
    <property type="term" value="F:hydrolase activity"/>
    <property type="evidence" value="ECO:0007669"/>
    <property type="project" value="UniProtKB-KW"/>
</dbReference>
<gene>
    <name evidence="8" type="ORF">TGME49_318440</name>
</gene>
<feature type="region of interest" description="Disordered" evidence="5">
    <location>
        <begin position="1115"/>
        <end position="1137"/>
    </location>
</feature>
<evidence type="ECO:0000256" key="4">
    <source>
        <dbReference type="ARBA" id="ARBA00022840"/>
    </source>
</evidence>
<evidence type="ECO:0000256" key="3">
    <source>
        <dbReference type="ARBA" id="ARBA00022806"/>
    </source>
</evidence>
<dbReference type="PROSITE" id="PS51194">
    <property type="entry name" value="HELICASE_CTER"/>
    <property type="match status" value="1"/>
</dbReference>
<dbReference type="SUPFAM" id="SSF52540">
    <property type="entry name" value="P-loop containing nucleoside triphosphate hydrolases"/>
    <property type="match status" value="1"/>
</dbReference>
<keyword evidence="4" id="KW-0067">ATP-binding</keyword>
<feature type="compositionally biased region" description="Low complexity" evidence="5">
    <location>
        <begin position="112"/>
        <end position="125"/>
    </location>
</feature>
<dbReference type="SMART" id="SM00487">
    <property type="entry name" value="DEXDc"/>
    <property type="match status" value="1"/>
</dbReference>
<evidence type="ECO:0000313" key="8">
    <source>
        <dbReference type="EMBL" id="EPT31455.1"/>
    </source>
</evidence>
<dbReference type="Pfam" id="PF00270">
    <property type="entry name" value="DEAD"/>
    <property type="match status" value="1"/>
</dbReference>
<feature type="compositionally biased region" description="Low complexity" evidence="5">
    <location>
        <begin position="1952"/>
        <end position="1965"/>
    </location>
</feature>
<dbReference type="PROSITE" id="PS51192">
    <property type="entry name" value="HELICASE_ATP_BIND_1"/>
    <property type="match status" value="1"/>
</dbReference>
<feature type="region of interest" description="Disordered" evidence="5">
    <location>
        <begin position="685"/>
        <end position="706"/>
    </location>
</feature>
<evidence type="ECO:0000259" key="7">
    <source>
        <dbReference type="PROSITE" id="PS51194"/>
    </source>
</evidence>
<keyword evidence="3" id="KW-0347">Helicase</keyword>
<feature type="region of interest" description="Disordered" evidence="5">
    <location>
        <begin position="1524"/>
        <end position="1546"/>
    </location>
</feature>
<dbReference type="CDD" id="cd17917">
    <property type="entry name" value="DEXHc_RHA-like"/>
    <property type="match status" value="1"/>
</dbReference>
<evidence type="ECO:0000259" key="6">
    <source>
        <dbReference type="PROSITE" id="PS51192"/>
    </source>
</evidence>
<dbReference type="Proteomes" id="UP000001529">
    <property type="component" value="Chromosome IV"/>
</dbReference>
<feature type="compositionally biased region" description="Basic and acidic residues" evidence="5">
    <location>
        <begin position="1871"/>
        <end position="1880"/>
    </location>
</feature>
<feature type="region of interest" description="Disordered" evidence="5">
    <location>
        <begin position="1688"/>
        <end position="1719"/>
    </location>
</feature>
<dbReference type="SMART" id="SM00490">
    <property type="entry name" value="HELICc"/>
    <property type="match status" value="1"/>
</dbReference>
<proteinExistence type="predicted"/>
<dbReference type="GO" id="GO:0005524">
    <property type="term" value="F:ATP binding"/>
    <property type="evidence" value="ECO:0007669"/>
    <property type="project" value="UniProtKB-KW"/>
</dbReference>
<feature type="compositionally biased region" description="Low complexity" evidence="5">
    <location>
        <begin position="186"/>
        <end position="198"/>
    </location>
</feature>
<protein>
    <submittedName>
        <fullName evidence="8">Helicase associated domain (Ha2) protein</fullName>
    </submittedName>
</protein>
<feature type="region of interest" description="Disordered" evidence="5">
    <location>
        <begin position="849"/>
        <end position="877"/>
    </location>
</feature>
<evidence type="ECO:0000313" key="9">
    <source>
        <dbReference type="Proteomes" id="UP000001529"/>
    </source>
</evidence>
<accession>A0A125YMN8</accession>
<feature type="compositionally biased region" description="Basic residues" evidence="5">
    <location>
        <begin position="1537"/>
        <end position="1546"/>
    </location>
</feature>
<reference evidence="8" key="1">
    <citation type="submission" date="2013-04" db="EMBL/GenBank/DDBJ databases">
        <authorList>
            <person name="Sibley D."/>
            <person name="Venepally P."/>
            <person name="Karamycheva S."/>
            <person name="Hadjithomas M."/>
            <person name="Khan A."/>
            <person name="Brunk B."/>
            <person name="Roos D."/>
            <person name="Caler E."/>
            <person name="Lorenzi H."/>
        </authorList>
    </citation>
    <scope>NUCLEOTIDE SEQUENCE [LARGE SCALE GENOMIC DNA]</scope>
    <source>
        <strain evidence="8">ME49</strain>
    </source>
</reference>
<dbReference type="PANTHER" id="PTHR18934:SF237">
    <property type="entry name" value="ATP-DEPENDENT DNA_RNA HELICASE DHX36"/>
    <property type="match status" value="1"/>
</dbReference>
<dbReference type="Gene3D" id="3.40.50.300">
    <property type="entry name" value="P-loop containing nucleotide triphosphate hydrolases"/>
    <property type="match status" value="2"/>
</dbReference>
<feature type="region of interest" description="Disordered" evidence="5">
    <location>
        <begin position="1445"/>
        <end position="1476"/>
    </location>
</feature>
<feature type="compositionally biased region" description="Gly residues" evidence="5">
    <location>
        <begin position="1451"/>
        <end position="1466"/>
    </location>
</feature>
<dbReference type="GeneID" id="7901203"/>
<feature type="compositionally biased region" description="Basic and acidic residues" evidence="5">
    <location>
        <begin position="9"/>
        <end position="28"/>
    </location>
</feature>
<dbReference type="GO" id="GO:0005634">
    <property type="term" value="C:nucleus"/>
    <property type="evidence" value="ECO:0007669"/>
    <property type="project" value="TreeGrafter"/>
</dbReference>
<feature type="compositionally biased region" description="Low complexity" evidence="5">
    <location>
        <begin position="1123"/>
        <end position="1137"/>
    </location>
</feature>
<dbReference type="GO" id="GO:0004386">
    <property type="term" value="F:helicase activity"/>
    <property type="evidence" value="ECO:0007669"/>
    <property type="project" value="UniProtKB-KW"/>
</dbReference>
<feature type="domain" description="Helicase C-terminal" evidence="7">
    <location>
        <begin position="657"/>
        <end position="841"/>
    </location>
</feature>
<keyword evidence="9" id="KW-1185">Reference proteome</keyword>
<dbReference type="OrthoDB" id="66977at2759"/>
<organism evidence="8 9">
    <name type="scientific">Toxoplasma gondii (strain ATCC 50611 / Me49)</name>
    <dbReference type="NCBI Taxonomy" id="508771"/>
    <lineage>
        <taxon>Eukaryota</taxon>
        <taxon>Sar</taxon>
        <taxon>Alveolata</taxon>
        <taxon>Apicomplexa</taxon>
        <taxon>Conoidasida</taxon>
        <taxon>Coccidia</taxon>
        <taxon>Eucoccidiorida</taxon>
        <taxon>Eimeriorina</taxon>
        <taxon>Sarcocystidae</taxon>
        <taxon>Toxoplasma</taxon>
    </lineage>
</organism>
<dbReference type="EMBL" id="CM002038">
    <property type="protein sequence ID" value="EPT31455.1"/>
    <property type="molecule type" value="Genomic_DNA"/>
</dbReference>
<dbReference type="KEGG" id="tgo:TGME49_318440"/>
<sequence length="2234" mass="236962">MAPPHARRGRGDGPSRGRGDRRRDRDGFSADAPLCAPADRAEANVSADLTSPGVPSSAPVGRRSSAAPQGLSGHASRGRDSPLLPRCSASAAGTRKGSAPDDGDNDREDALPVSSGVPSGVSTVPTGGGRSERAFPMARAFATGLTNRTPAGRGRGGGRAPGGSRRRLPETTQVPGQAVRHGSEAQSSQLSTPSSLLSHVSVEPSLCGGQMPREAQTGPPAATPHAPVRPAGPLGAGRSSSEGLASSESSAPLTASASSYFSVPPASETPAKGAMAPVEELPIMRYKEAILDHIREHSVTCIQGETGCGKSTRVPRFLLEEDLRQSRERREGPETPEGVMPRRLNAIVTQPRRLACIALARRVAQELEEPLGRSVGYRISGDAVTSKETKVCFVTTGYFLQVLINQPHALAALTHIILDEVHERDLDADLLSLVLKLQLSRKSSLKLIVMSATLQGNLFAEYFTPTGMPVSPRIYVGARRFPVQSLFLDDLLAATTRPESLRGKLLTPADLSGAGLLMEGRADEDVAGTSTGDATGGMPNVNLVRALLQRKNARTLAAGWQTTKAIRDALSLFDRNSTAEQQRKGAGGGRTRGGPPAAQMRSGEGEPAGGWEAELQTSLVPQIMDGLDSVCLDLVTSLGFGGETILIFLPGIGEITDLYETLSRLDSSTVWTGAASSSLVDFERRDSTTVSSAKGPGGSSDEASGRSDSLKYRIFVLHSAISREEQEEVFSPPASDTVHVVLASNIAESSLTLPQVRIVIDFCLKRQLIYDQRRHTAALVRAWTSHASSQQRTGRTGRVFPGLSIRLVSRQFYERCMRRFDPPEMQTAPLEKLYLTVKHLTHSLNRLALRDADGEERQNAAAGDGRPGPQDAQGTTKEAIRERKLTPCQLLRLTVQPPDVSALDSARHLLNRLGALTSDSEDAEITNLGHLMMQLPIDTHLTKLLMVGIIAGCTSDALVLATVLASQDPFTMPSGLLIKHPAELAERLQLSLKSRAAYDAGHYSEPLMLRNLFVDWLTEFASSVAAVRSRLARQAAVRRNRRLEMNMKMEYLRVSRDFARGHSVVAKRMVHVAMMCVDLATRLKRLLRPDSAAATSLSFFVDLLQNPTIHPPVATGASPSILGSTPSGAETTASASSSAPATRFVHSTALTYSSSAAAAAVQERFSSDVLLLKSLLVAAFAPTFIVGKPRVCVDGKAVDRVVPRSLASGAGKENSKWDLSDYAAAMLRQGLDPSRTLVLHDRLDSRTGTVLRQVRASLSLVCAGLDYSIVSCEGMEDKCFLFFPETRANACLTFDAARLPQILKTLKEKLPNSTVVSSPADGAAGAPHSGTRNNAQDPPVSGAVSKGAGADEDFGFRASTDKKAHEERMSKMEMVGSQVRVAGDEPGESEGGGAANDEEEQTPVGRRTQAAATLALAAHLPNQFANGRWKVSLALPEIVETPQAAEETLRGPGGMSGPLGGRGVSGTSGRFGAPSGYEGSGGKMPFSAANVEVGVQQFDMVRPCSPFLVSWLLMGDDESAATAAGENAEAADSSAKSGKKKKDQGKKKLAKVKAVTNCRNPIGFYCACPVRVEEGGVQLYRQQEEVYGVVTVTQGTDDPQMCWVEGVTVLPQRHAALLMLAFLSHKHNVEIGVQVTAAGPVVKEISLFNGVRTMKLPFYEEGPTVTLADLWRINRVRRLLSEAFATPKGTAGRCGDHRDSRTGPSSGDPASMQMPSSDTVSISAVSANMDASVRLGARSASGVGGPRGVGALPPKDEFEQINIDENAAVKEALVEMLRACNADVDTLTLGNSPQDDCVKVLTTPGYLSCLTSNLGNAMKADLSLCRIPAFEETQSDLLSPFNLSGVVGKVESVKSKAMSILQAKARAQQEAARREAEKRLAAAQKRKGAQTKANQKGGRTPQPPVYPMNAGRGRPEFNSYAGAEPAAIGGRREGKKGKGKNAAAQALPATPQSSRRQQRQGASQATVHGRRIEGTGTPRFRTANLQEVGAPAYRRGAAPFRGTPAPQAAPELMATHNVTAAGMDANWHSYGAAAVAAPMAGTYAAAERQGYESACPYPQPQQHAQQYLHPRGVLQQLGAASVGANAAAYGVTPAVYASQRNYQVHQNASSVCAGGYQAFGQHLGPTMGRAAQTALTHGYPPVGQFVGGSQYDFSGSRSVTPGYQQDYRCPVVPNYGARGAKEAEALQRPGALPADGAGSFFPGTVPGAGRELMPNLQTMQNLQNVRRYAGGGFQ</sequence>
<feature type="region of interest" description="Disordered" evidence="5">
    <location>
        <begin position="577"/>
        <end position="610"/>
    </location>
</feature>
<dbReference type="Pfam" id="PF00271">
    <property type="entry name" value="Helicase_C"/>
    <property type="match status" value="1"/>
</dbReference>
<dbReference type="InterPro" id="IPR027417">
    <property type="entry name" value="P-loop_NTPase"/>
</dbReference>
<name>A0A125YMN8_TOXGM</name>
<feature type="compositionally biased region" description="Low complexity" evidence="5">
    <location>
        <begin position="236"/>
        <end position="250"/>
    </location>
</feature>
<feature type="region of interest" description="Disordered" evidence="5">
    <location>
        <begin position="1382"/>
        <end position="1403"/>
    </location>
</feature>
<dbReference type="Gene3D" id="1.20.120.1080">
    <property type="match status" value="1"/>
</dbReference>
<feature type="region of interest" description="Disordered" evidence="5">
    <location>
        <begin position="1871"/>
        <end position="1985"/>
    </location>
</feature>
<dbReference type="InterPro" id="IPR011545">
    <property type="entry name" value="DEAD/DEAH_box_helicase_dom"/>
</dbReference>
<dbReference type="RefSeq" id="XP_002369783.1">
    <property type="nucleotide sequence ID" value="XM_002369742.2"/>
</dbReference>
<dbReference type="InterPro" id="IPR001650">
    <property type="entry name" value="Helicase_C-like"/>
</dbReference>
<keyword evidence="1" id="KW-0547">Nucleotide-binding</keyword>
<feature type="region of interest" description="Disordered" evidence="5">
    <location>
        <begin position="1"/>
        <end position="250"/>
    </location>
</feature>
<feature type="domain" description="Helicase ATP-binding" evidence="6">
    <location>
        <begin position="291"/>
        <end position="472"/>
    </location>
</feature>
<feature type="compositionally biased region" description="Low complexity" evidence="5">
    <location>
        <begin position="1524"/>
        <end position="1536"/>
    </location>
</feature>
<keyword evidence="2" id="KW-0378">Hydrolase</keyword>
<evidence type="ECO:0000256" key="1">
    <source>
        <dbReference type="ARBA" id="ARBA00022741"/>
    </source>
</evidence>
<feature type="region of interest" description="Disordered" evidence="5">
    <location>
        <begin position="1312"/>
        <end position="1355"/>
    </location>
</feature>
<evidence type="ECO:0000256" key="5">
    <source>
        <dbReference type="SAM" id="MobiDB-lite"/>
    </source>
</evidence>
<dbReference type="PANTHER" id="PTHR18934">
    <property type="entry name" value="ATP-DEPENDENT RNA HELICASE"/>
    <property type="match status" value="1"/>
</dbReference>
<evidence type="ECO:0000256" key="2">
    <source>
        <dbReference type="ARBA" id="ARBA00022801"/>
    </source>
</evidence>
<dbReference type="VEuPathDB" id="ToxoDB:TGME49_318440"/>
<dbReference type="EMBL" id="KE138818">
    <property type="protein sequence ID" value="EPT31455.1"/>
    <property type="molecule type" value="Genomic_DNA"/>
</dbReference>
<dbReference type="SMART" id="SM00847">
    <property type="entry name" value="HA2"/>
    <property type="match status" value="1"/>
</dbReference>
<dbReference type="InterPro" id="IPR014001">
    <property type="entry name" value="Helicase_ATP-bd"/>
</dbReference>
<feature type="compositionally biased region" description="Basic and acidic residues" evidence="5">
    <location>
        <begin position="849"/>
        <end position="858"/>
    </location>
</feature>
<dbReference type="CDD" id="cd18791">
    <property type="entry name" value="SF2_C_RHA"/>
    <property type="match status" value="1"/>
</dbReference>